<reference evidence="4 5" key="1">
    <citation type="submission" date="2017-09" db="EMBL/GenBank/DDBJ databases">
        <title>Depth-based differentiation of microbial function through sediment-hosted aquifers and enrichment of novel symbionts in the deep terrestrial subsurface.</title>
        <authorList>
            <person name="Probst A.J."/>
            <person name="Ladd B."/>
            <person name="Jarett J.K."/>
            <person name="Geller-Mcgrath D.E."/>
            <person name="Sieber C.M."/>
            <person name="Emerson J.B."/>
            <person name="Anantharaman K."/>
            <person name="Thomas B.C."/>
            <person name="Malmstrom R."/>
            <person name="Stieglmeier M."/>
            <person name="Klingl A."/>
            <person name="Woyke T."/>
            <person name="Ryan C.M."/>
            <person name="Banfield J.F."/>
        </authorList>
    </citation>
    <scope>NUCLEOTIDE SEQUENCE [LARGE SCALE GENOMIC DNA]</scope>
    <source>
        <strain evidence="4">CG11_big_fil_rev_8_21_14_0_20_37_16</strain>
    </source>
</reference>
<comment type="caution">
    <text evidence="4">The sequence shown here is derived from an EMBL/GenBank/DDBJ whole genome shotgun (WGS) entry which is preliminary data.</text>
</comment>
<dbReference type="AlphaFoldDB" id="A0A2H0KL88"/>
<protein>
    <recommendedName>
        <fullName evidence="3">DDE Tnp4 domain-containing protein</fullName>
    </recommendedName>
</protein>
<sequence length="79" mass="9446">MIPIKKKPKQELSEPDVITNKTISSLRVRVEHVIGRLKINKILCHPFRSNIDFADKVFKNICCLYNFKLNYRYYYVGKR</sequence>
<evidence type="ECO:0000256" key="2">
    <source>
        <dbReference type="ARBA" id="ARBA00022723"/>
    </source>
</evidence>
<dbReference type="GO" id="GO:0046872">
    <property type="term" value="F:metal ion binding"/>
    <property type="evidence" value="ECO:0007669"/>
    <property type="project" value="UniProtKB-KW"/>
</dbReference>
<feature type="domain" description="DDE Tnp4" evidence="3">
    <location>
        <begin position="1"/>
        <end position="66"/>
    </location>
</feature>
<gene>
    <name evidence="4" type="ORF">COV87_00145</name>
</gene>
<proteinExistence type="predicted"/>
<comment type="cofactor">
    <cofactor evidence="1">
        <name>a divalent metal cation</name>
        <dbReference type="ChEBI" id="CHEBI:60240"/>
    </cofactor>
</comment>
<dbReference type="Proteomes" id="UP000229497">
    <property type="component" value="Unassembled WGS sequence"/>
</dbReference>
<evidence type="ECO:0000259" key="3">
    <source>
        <dbReference type="Pfam" id="PF13359"/>
    </source>
</evidence>
<evidence type="ECO:0000256" key="1">
    <source>
        <dbReference type="ARBA" id="ARBA00001968"/>
    </source>
</evidence>
<dbReference type="InterPro" id="IPR027806">
    <property type="entry name" value="HARBI1_dom"/>
</dbReference>
<organism evidence="4 5">
    <name type="scientific">Candidatus Roizmanbacteria bacterium CG11_big_fil_rev_8_21_14_0_20_37_16</name>
    <dbReference type="NCBI Taxonomy" id="1974857"/>
    <lineage>
        <taxon>Bacteria</taxon>
        <taxon>Candidatus Roizmaniibacteriota</taxon>
    </lineage>
</organism>
<evidence type="ECO:0000313" key="5">
    <source>
        <dbReference type="Proteomes" id="UP000229497"/>
    </source>
</evidence>
<dbReference type="EMBL" id="PCVK01000007">
    <property type="protein sequence ID" value="PIQ72022.1"/>
    <property type="molecule type" value="Genomic_DNA"/>
</dbReference>
<keyword evidence="2" id="KW-0479">Metal-binding</keyword>
<accession>A0A2H0KL88</accession>
<dbReference type="Pfam" id="PF13359">
    <property type="entry name" value="DDE_Tnp_4"/>
    <property type="match status" value="1"/>
</dbReference>
<name>A0A2H0KL88_9BACT</name>
<evidence type="ECO:0000313" key="4">
    <source>
        <dbReference type="EMBL" id="PIQ72022.1"/>
    </source>
</evidence>